<keyword evidence="5" id="KW-1185">Reference proteome</keyword>
<evidence type="ECO:0000256" key="2">
    <source>
        <dbReference type="SAM" id="Coils"/>
    </source>
</evidence>
<dbReference type="PROSITE" id="PS51123">
    <property type="entry name" value="OMPA_2"/>
    <property type="match status" value="1"/>
</dbReference>
<dbReference type="SUPFAM" id="SSF103088">
    <property type="entry name" value="OmpA-like"/>
    <property type="match status" value="1"/>
</dbReference>
<dbReference type="Pfam" id="PF00691">
    <property type="entry name" value="OmpA"/>
    <property type="match status" value="1"/>
</dbReference>
<dbReference type="PROSITE" id="PS51257">
    <property type="entry name" value="PROKAR_LIPOPROTEIN"/>
    <property type="match status" value="1"/>
</dbReference>
<dbReference type="InterPro" id="IPR006665">
    <property type="entry name" value="OmpA-like"/>
</dbReference>
<dbReference type="RefSeq" id="WP_224461093.1">
    <property type="nucleotide sequence ID" value="NZ_JAIQZE010000006.1"/>
</dbReference>
<comment type="caution">
    <text evidence="4">The sequence shown here is derived from an EMBL/GenBank/DDBJ whole genome shotgun (WGS) entry which is preliminary data.</text>
</comment>
<reference evidence="5" key="1">
    <citation type="submission" date="2023-07" db="EMBL/GenBank/DDBJ databases">
        <title>Novel species isolated from saline lakes on Tibetan Plateau.</title>
        <authorList>
            <person name="Lu H."/>
        </authorList>
    </citation>
    <scope>NUCLEOTIDE SEQUENCE [LARGE SCALE GENOMIC DNA]</scope>
    <source>
        <strain evidence="5">CAK8W</strain>
    </source>
</reference>
<sequence>MKKLFAIAITGLLMTSCVSNKKFAEMEGKYQSTQDQLKTAEMKLSACEDEKSSLRASYENQIKTLQNTNAALLDTQGDIVTISKKGAENLERSLESMKEKDLQIKTMRDAINKKDSVTLALVTSLKGALGNINDEDIQINVEKGVVFVSISDKLLFGSGQYKVTNEAKRVLGKVATVVNDKKDFEFMVEGHTDTDPISRTNIEDNWDLSTKRATAVVRILQDEYNVDPARMTAAGRGEYIPVASNDTAAGKAKNRRTRIVVLPKLDQFFGMIEDGMKEAK</sequence>
<dbReference type="PANTHER" id="PTHR30329">
    <property type="entry name" value="STATOR ELEMENT OF FLAGELLAR MOTOR COMPLEX"/>
    <property type="match status" value="1"/>
</dbReference>
<gene>
    <name evidence="4" type="ORF">LB452_07385</name>
</gene>
<evidence type="ECO:0000259" key="3">
    <source>
        <dbReference type="PROSITE" id="PS51123"/>
    </source>
</evidence>
<feature type="domain" description="OmpA-like" evidence="3">
    <location>
        <begin position="143"/>
        <end position="265"/>
    </location>
</feature>
<evidence type="ECO:0000313" key="5">
    <source>
        <dbReference type="Proteomes" id="UP001199314"/>
    </source>
</evidence>
<dbReference type="PANTHER" id="PTHR30329:SF21">
    <property type="entry name" value="LIPOPROTEIN YIAD-RELATED"/>
    <property type="match status" value="1"/>
</dbReference>
<dbReference type="EMBL" id="JAIQZE010000006">
    <property type="protein sequence ID" value="MBZ9778743.1"/>
    <property type="molecule type" value="Genomic_DNA"/>
</dbReference>
<organism evidence="4 5">
    <name type="scientific">Psychroflexus longus</name>
    <dbReference type="NCBI Taxonomy" id="2873596"/>
    <lineage>
        <taxon>Bacteria</taxon>
        <taxon>Pseudomonadati</taxon>
        <taxon>Bacteroidota</taxon>
        <taxon>Flavobacteriia</taxon>
        <taxon>Flavobacteriales</taxon>
        <taxon>Flavobacteriaceae</taxon>
        <taxon>Psychroflexus</taxon>
    </lineage>
</organism>
<evidence type="ECO:0000256" key="1">
    <source>
        <dbReference type="PROSITE-ProRule" id="PRU00473"/>
    </source>
</evidence>
<evidence type="ECO:0000313" key="4">
    <source>
        <dbReference type="EMBL" id="MBZ9778743.1"/>
    </source>
</evidence>
<dbReference type="Proteomes" id="UP001199314">
    <property type="component" value="Unassembled WGS sequence"/>
</dbReference>
<dbReference type="CDD" id="cd07185">
    <property type="entry name" value="OmpA_C-like"/>
    <property type="match status" value="1"/>
</dbReference>
<keyword evidence="1" id="KW-0472">Membrane</keyword>
<accession>A0ABS7XJW3</accession>
<protein>
    <submittedName>
        <fullName evidence="4">OmpA family protein</fullName>
    </submittedName>
</protein>
<feature type="coiled-coil region" evidence="2">
    <location>
        <begin position="23"/>
        <end position="75"/>
    </location>
</feature>
<dbReference type="InterPro" id="IPR036737">
    <property type="entry name" value="OmpA-like_sf"/>
</dbReference>
<dbReference type="InterPro" id="IPR050330">
    <property type="entry name" value="Bact_OuterMem_StrucFunc"/>
</dbReference>
<keyword evidence="2" id="KW-0175">Coiled coil</keyword>
<dbReference type="Gene3D" id="3.30.1330.60">
    <property type="entry name" value="OmpA-like domain"/>
    <property type="match status" value="1"/>
</dbReference>
<name>A0ABS7XJW3_9FLAO</name>
<proteinExistence type="predicted"/>